<evidence type="ECO:0000313" key="2">
    <source>
        <dbReference type="Proteomes" id="UP000198844"/>
    </source>
</evidence>
<evidence type="ECO:0000313" key="1">
    <source>
        <dbReference type="EMBL" id="SFU23170.1"/>
    </source>
</evidence>
<dbReference type="Proteomes" id="UP000198844">
    <property type="component" value="Unassembled WGS sequence"/>
</dbReference>
<accession>A0A1I7EGV7</accession>
<protein>
    <submittedName>
        <fullName evidence="1">Uncharacterized protein</fullName>
    </submittedName>
</protein>
<sequence length="74" mass="8311">MAIRLQAIPPEGMQILIGDFARQAVKNIGDREIDVRLLARAISVTLRHHGFLNARIDPDEFARACDEARESRNA</sequence>
<dbReference type="EMBL" id="FPBH01000020">
    <property type="protein sequence ID" value="SFU23170.1"/>
    <property type="molecule type" value="Genomic_DNA"/>
</dbReference>
<dbReference type="RefSeq" id="WP_093640337.1">
    <property type="nucleotide sequence ID" value="NZ_FPBH01000020.1"/>
</dbReference>
<name>A0A1I7EGV7_9BURK</name>
<reference evidence="1 2" key="1">
    <citation type="submission" date="2016-10" db="EMBL/GenBank/DDBJ databases">
        <authorList>
            <person name="de Groot N.N."/>
        </authorList>
    </citation>
    <scope>NUCLEOTIDE SEQUENCE [LARGE SCALE GENOMIC DNA]</scope>
    <source>
        <strain evidence="1 2">LMG 27731</strain>
    </source>
</reference>
<organism evidence="1 2">
    <name type="scientific">Paraburkholderia aspalathi</name>
    <dbReference type="NCBI Taxonomy" id="1324617"/>
    <lineage>
        <taxon>Bacteria</taxon>
        <taxon>Pseudomonadati</taxon>
        <taxon>Pseudomonadota</taxon>
        <taxon>Betaproteobacteria</taxon>
        <taxon>Burkholderiales</taxon>
        <taxon>Burkholderiaceae</taxon>
        <taxon>Paraburkholderia</taxon>
    </lineage>
</organism>
<gene>
    <name evidence="1" type="ORF">SAMN05192563_102046</name>
</gene>
<dbReference type="AlphaFoldDB" id="A0A1I7EGV7"/>
<proteinExistence type="predicted"/>